<evidence type="ECO:0000256" key="5">
    <source>
        <dbReference type="SAM" id="MobiDB-lite"/>
    </source>
</evidence>
<dbReference type="InterPro" id="IPR036397">
    <property type="entry name" value="RNaseH_sf"/>
</dbReference>
<dbReference type="GO" id="GO:0006272">
    <property type="term" value="P:leading strand elongation"/>
    <property type="evidence" value="ECO:0007669"/>
    <property type="project" value="TreeGrafter"/>
</dbReference>
<evidence type="ECO:0000256" key="4">
    <source>
        <dbReference type="ARBA" id="ARBA00022932"/>
    </source>
</evidence>
<feature type="domain" description="DNA-directed DNA polymerase family B exonuclease" evidence="8">
    <location>
        <begin position="442"/>
        <end position="687"/>
    </location>
</feature>
<dbReference type="GO" id="GO:0005658">
    <property type="term" value="C:alpha DNA polymerase:primase complex"/>
    <property type="evidence" value="ECO:0007669"/>
    <property type="project" value="TreeGrafter"/>
</dbReference>
<dbReference type="GO" id="GO:0000166">
    <property type="term" value="F:nucleotide binding"/>
    <property type="evidence" value="ECO:0007669"/>
    <property type="project" value="InterPro"/>
</dbReference>
<dbReference type="EC" id="2.7.7.7" evidence="1"/>
<dbReference type="Gene3D" id="3.30.70.2820">
    <property type="match status" value="1"/>
</dbReference>
<evidence type="ECO:0000313" key="10">
    <source>
        <dbReference type="Proteomes" id="UP000278807"/>
    </source>
</evidence>
<feature type="domain" description="DNA-directed DNA polymerase family B multifunctional" evidence="7">
    <location>
        <begin position="813"/>
        <end position="924"/>
    </location>
</feature>
<feature type="region of interest" description="Disordered" evidence="5">
    <location>
        <begin position="83"/>
        <end position="139"/>
    </location>
</feature>
<dbReference type="GO" id="GO:0003682">
    <property type="term" value="F:chromatin binding"/>
    <property type="evidence" value="ECO:0007669"/>
    <property type="project" value="TreeGrafter"/>
</dbReference>
<dbReference type="Pfam" id="PF00136">
    <property type="entry name" value="DNA_pol_B"/>
    <property type="match status" value="1"/>
</dbReference>
<dbReference type="InterPro" id="IPR006134">
    <property type="entry name" value="DNA-dir_DNA_pol_B_multi_dom"/>
</dbReference>
<gene>
    <name evidence="9" type="ORF">HNAJ_LOCUS12110</name>
</gene>
<evidence type="ECO:0000256" key="2">
    <source>
        <dbReference type="ARBA" id="ARBA00022679"/>
    </source>
</evidence>
<dbReference type="STRING" id="102285.A0A0R3TW95"/>
<reference evidence="11" key="1">
    <citation type="submission" date="2017-02" db="UniProtKB">
        <authorList>
            <consortium name="WormBaseParasite"/>
        </authorList>
    </citation>
    <scope>IDENTIFICATION</scope>
</reference>
<reference evidence="9 10" key="2">
    <citation type="submission" date="2018-11" db="EMBL/GenBank/DDBJ databases">
        <authorList>
            <consortium name="Pathogen Informatics"/>
        </authorList>
    </citation>
    <scope>NUCLEOTIDE SEQUENCE [LARGE SCALE GENOMIC DNA]</scope>
</reference>
<keyword evidence="10" id="KW-1185">Reference proteome</keyword>
<dbReference type="GO" id="GO:0003688">
    <property type="term" value="F:DNA replication origin binding"/>
    <property type="evidence" value="ECO:0007669"/>
    <property type="project" value="TreeGrafter"/>
</dbReference>
<dbReference type="Gene3D" id="3.30.420.10">
    <property type="entry name" value="Ribonuclease H-like superfamily/Ribonuclease H"/>
    <property type="match status" value="1"/>
</dbReference>
<keyword evidence="6" id="KW-1133">Transmembrane helix</keyword>
<organism evidence="11">
    <name type="scientific">Rodentolepis nana</name>
    <name type="common">Dwarf tapeworm</name>
    <name type="synonym">Hymenolepis nana</name>
    <dbReference type="NCBI Taxonomy" id="102285"/>
    <lineage>
        <taxon>Eukaryota</taxon>
        <taxon>Metazoa</taxon>
        <taxon>Spiralia</taxon>
        <taxon>Lophotrochozoa</taxon>
        <taxon>Platyhelminthes</taxon>
        <taxon>Cestoda</taxon>
        <taxon>Eucestoda</taxon>
        <taxon>Cyclophyllidea</taxon>
        <taxon>Hymenolepididae</taxon>
        <taxon>Rodentolepis</taxon>
    </lineage>
</organism>
<dbReference type="EMBL" id="UZAE01014033">
    <property type="protein sequence ID" value="VDO12208.1"/>
    <property type="molecule type" value="Genomic_DNA"/>
</dbReference>
<evidence type="ECO:0000313" key="11">
    <source>
        <dbReference type="WBParaSite" id="HNAJ_0001212101-mRNA-1"/>
    </source>
</evidence>
<feature type="region of interest" description="Disordered" evidence="5">
    <location>
        <begin position="164"/>
        <end position="224"/>
    </location>
</feature>
<dbReference type="CDD" id="cd05776">
    <property type="entry name" value="DNA_polB_alpha_exo"/>
    <property type="match status" value="1"/>
</dbReference>
<dbReference type="GO" id="GO:0003697">
    <property type="term" value="F:single-stranded DNA binding"/>
    <property type="evidence" value="ECO:0007669"/>
    <property type="project" value="TreeGrafter"/>
</dbReference>
<sequence length="1037" mass="115124">MDSSSRPRRVSQKKENRLELLKRIREAKERGERFVVMSKLMQRLFKNELKMIGLLMMAGFYSMPLRNPLGGLGYADDGREIFDDHDGDLEEEESHNKPHRGSTSSKKKTNPDIRSSVSTKGGSKDIRSMFSTSASRQKKRIMDAGAEDAALDDLLAELDTDIQNDPPLKKLKVDKPRKSLPIKSVSQPQAVVAKPRRETSHYPKSRPPQSQSSTTSRPRNPYSVKPQPAEVIIAKPSPVNQETVTQTVHISEPMEDDFEDHDFPVAETDEVQHSPEKELESDIPAITNWLNEEGEDAEASFVEMDNSGNSTAIDDSGALRFFWLDAYEDVKNQQGVVFLFGKIPCKDDPTGFCSCCVRLKDLERRLFFLPRPDSQYTVKDVYGELRELSGQWKIGKFKCKPTTKKYCFDLTDVPSECEYLEVRYSATYPSLPPDLTGKTFSRVFGTSASFLENLVLDLKLRGPCWLEIKGAVPLQPQLSWCKVDYDFSSQQPNKITKLADVVTNPPPAPPIRMVVLDVKSVVRKKSNSAEIISVGVLIDNHFHLDRPAGKKAFQSHYLVLAPPKDSVLPYDLSRRLPTWGPQYQVPSTGAENAPLGGVDVEPNERALLGRLLTRIHKLDPDLIIGHDLWGNQLDLLVHRLISHKVAHWHRIGRLRRSAHFTVNFNRVSFLNNALKSGPTTRIHCDVHSHYNTAPWKQYVCDTRISSRELVRSRTYNLSELTFQILGGDAKSRRHVPAPVARQFASSATAALFSGKAPVAAAPDIDEALISGVDLEVDSADLRCLFLTANGVKDLIDFSLSDALLVLRLAHQLQMLTKNPEDYPDAKSQPHVQVALRFNQSIGSGGGGGHRFRAGDTVEYIICEDGTTRSAVQRAYSPAELSSGIKPSESGEESKNKEPRQLKVDIHYYLASQIHPVVSRLVAPIEGTSPAHIADCLGLDSASYRRSMATSAAINTGGDEDALQEASDSGSMFQGAFLNDADPLTISCTALRDGKRCQGKALIRSSPFTQAGLATWVVSYSFFLLVAGFIDEGILCLC</sequence>
<dbReference type="PANTHER" id="PTHR45861">
    <property type="entry name" value="DNA POLYMERASE ALPHA CATALYTIC SUBUNIT"/>
    <property type="match status" value="1"/>
</dbReference>
<dbReference type="SUPFAM" id="SSF56672">
    <property type="entry name" value="DNA/RNA polymerases"/>
    <property type="match status" value="1"/>
</dbReference>
<dbReference type="InterPro" id="IPR012337">
    <property type="entry name" value="RNaseH-like_sf"/>
</dbReference>
<dbReference type="Gene3D" id="2.40.50.730">
    <property type="match status" value="1"/>
</dbReference>
<feature type="compositionally biased region" description="Basic and acidic residues" evidence="5">
    <location>
        <begin position="167"/>
        <end position="177"/>
    </location>
</feature>
<dbReference type="AlphaFoldDB" id="A0A0R3TW95"/>
<dbReference type="GO" id="GO:0006273">
    <property type="term" value="P:lagging strand elongation"/>
    <property type="evidence" value="ECO:0007669"/>
    <property type="project" value="TreeGrafter"/>
</dbReference>
<accession>A0A0R3TW95</accession>
<dbReference type="OrthoDB" id="6755010at2759"/>
<feature type="region of interest" description="Disordered" evidence="5">
    <location>
        <begin position="873"/>
        <end position="898"/>
    </location>
</feature>
<dbReference type="Gene3D" id="3.40.1820.20">
    <property type="match status" value="1"/>
</dbReference>
<evidence type="ECO:0000313" key="9">
    <source>
        <dbReference type="EMBL" id="VDO12208.1"/>
    </source>
</evidence>
<name>A0A0R3TW95_RODNA</name>
<dbReference type="Pfam" id="PF03104">
    <property type="entry name" value="DNA_pol_B_exo1"/>
    <property type="match status" value="1"/>
</dbReference>
<keyword evidence="2" id="KW-0808">Transferase</keyword>
<keyword evidence="6" id="KW-0472">Membrane</keyword>
<dbReference type="GO" id="GO:1902975">
    <property type="term" value="P:mitotic DNA replication initiation"/>
    <property type="evidence" value="ECO:0007669"/>
    <property type="project" value="TreeGrafter"/>
</dbReference>
<evidence type="ECO:0000259" key="7">
    <source>
        <dbReference type="Pfam" id="PF00136"/>
    </source>
</evidence>
<dbReference type="Proteomes" id="UP000278807">
    <property type="component" value="Unassembled WGS sequence"/>
</dbReference>
<keyword evidence="4" id="KW-0239">DNA-directed DNA polymerase</keyword>
<protein>
    <recommendedName>
        <fullName evidence="1">DNA-directed DNA polymerase</fullName>
        <ecNumber evidence="1">2.7.7.7</ecNumber>
    </recommendedName>
</protein>
<dbReference type="GO" id="GO:0003887">
    <property type="term" value="F:DNA-directed DNA polymerase activity"/>
    <property type="evidence" value="ECO:0007669"/>
    <property type="project" value="UniProtKB-KW"/>
</dbReference>
<evidence type="ECO:0000256" key="1">
    <source>
        <dbReference type="ARBA" id="ARBA00012417"/>
    </source>
</evidence>
<evidence type="ECO:0000259" key="8">
    <source>
        <dbReference type="Pfam" id="PF03104"/>
    </source>
</evidence>
<feature type="compositionally biased region" description="Polar residues" evidence="5">
    <location>
        <begin position="112"/>
        <end position="121"/>
    </location>
</feature>
<dbReference type="WBParaSite" id="HNAJ_0001212101-mRNA-1">
    <property type="protein sequence ID" value="HNAJ_0001212101-mRNA-1"/>
    <property type="gene ID" value="HNAJ_0001212101"/>
</dbReference>
<feature type="compositionally biased region" description="Basic residues" evidence="5">
    <location>
        <begin position="97"/>
        <end position="108"/>
    </location>
</feature>
<feature type="compositionally biased region" description="Low complexity" evidence="5">
    <location>
        <begin position="207"/>
        <end position="219"/>
    </location>
</feature>
<evidence type="ECO:0000256" key="3">
    <source>
        <dbReference type="ARBA" id="ARBA00022695"/>
    </source>
</evidence>
<proteinExistence type="predicted"/>
<evidence type="ECO:0000256" key="6">
    <source>
        <dbReference type="SAM" id="Phobius"/>
    </source>
</evidence>
<dbReference type="SUPFAM" id="SSF53098">
    <property type="entry name" value="Ribonuclease H-like"/>
    <property type="match status" value="1"/>
</dbReference>
<dbReference type="InterPro" id="IPR006133">
    <property type="entry name" value="DNA-dir_DNA_pol_B_exonuc"/>
</dbReference>
<feature type="transmembrane region" description="Helical" evidence="6">
    <location>
        <begin position="1012"/>
        <end position="1036"/>
    </location>
</feature>
<dbReference type="InterPro" id="IPR043502">
    <property type="entry name" value="DNA/RNA_pol_sf"/>
</dbReference>
<keyword evidence="3" id="KW-0548">Nucleotidyltransferase</keyword>
<keyword evidence="6" id="KW-0812">Transmembrane</keyword>
<dbReference type="FunFam" id="3.30.70.2820:FF:000001">
    <property type="entry name" value="DNA polymerase"/>
    <property type="match status" value="1"/>
</dbReference>
<dbReference type="PANTHER" id="PTHR45861:SF1">
    <property type="entry name" value="DNA POLYMERASE ALPHA CATALYTIC SUBUNIT"/>
    <property type="match status" value="1"/>
</dbReference>